<evidence type="ECO:0000313" key="2">
    <source>
        <dbReference type="Proteomes" id="UP000641137"/>
    </source>
</evidence>
<dbReference type="RefSeq" id="WP_189492531.1">
    <property type="nucleotide sequence ID" value="NZ_BMZO01000011.1"/>
</dbReference>
<evidence type="ECO:0000313" key="1">
    <source>
        <dbReference type="EMBL" id="GHC79517.1"/>
    </source>
</evidence>
<gene>
    <name evidence="1" type="ORF">GCM10010136_32130</name>
</gene>
<proteinExistence type="predicted"/>
<keyword evidence="2" id="KW-1185">Reference proteome</keyword>
<dbReference type="Proteomes" id="UP000641137">
    <property type="component" value="Unassembled WGS sequence"/>
</dbReference>
<dbReference type="GO" id="GO:0003676">
    <property type="term" value="F:nucleic acid binding"/>
    <property type="evidence" value="ECO:0007669"/>
    <property type="project" value="InterPro"/>
</dbReference>
<dbReference type="InterPro" id="IPR036397">
    <property type="entry name" value="RNaseH_sf"/>
</dbReference>
<dbReference type="EMBL" id="BMZO01000011">
    <property type="protein sequence ID" value="GHC79517.1"/>
    <property type="molecule type" value="Genomic_DNA"/>
</dbReference>
<protein>
    <submittedName>
        <fullName evidence="1">Uncharacterized protein</fullName>
    </submittedName>
</protein>
<dbReference type="SUPFAM" id="SSF53098">
    <property type="entry name" value="Ribonuclease H-like"/>
    <property type="match status" value="1"/>
</dbReference>
<dbReference type="Gene3D" id="3.30.420.10">
    <property type="entry name" value="Ribonuclease H-like superfamily/Ribonuclease H"/>
    <property type="match status" value="1"/>
</dbReference>
<name>A0A8J3GHJ3_9HYPH</name>
<comment type="caution">
    <text evidence="1">The sequence shown here is derived from an EMBL/GenBank/DDBJ whole genome shotgun (WGS) entry which is preliminary data.</text>
</comment>
<sequence length="190" mass="20740">MIILGLDAAQATGWAYYDTQASLSAIRAGTIKATGDDYEHKAATLGRGLVKLIKEKRPDFVVIEMPIRTQPTKQKRSMKFMGEETVEEAAGSGLNAVISSNQMVGAVSAIIGAYNLPFATIPSVSWRKQFLGFGTRRGWQRTDWKKAVRDRCSQLKIIVTNDDMADAVGVAFAGSQLQAAKMLEVERRAA</sequence>
<reference evidence="1" key="1">
    <citation type="journal article" date="2014" name="Int. J. Syst. Evol. Microbiol.">
        <title>Complete genome sequence of Corynebacterium casei LMG S-19264T (=DSM 44701T), isolated from a smear-ripened cheese.</title>
        <authorList>
            <consortium name="US DOE Joint Genome Institute (JGI-PGF)"/>
            <person name="Walter F."/>
            <person name="Albersmeier A."/>
            <person name="Kalinowski J."/>
            <person name="Ruckert C."/>
        </authorList>
    </citation>
    <scope>NUCLEOTIDE SEQUENCE</scope>
    <source>
        <strain evidence="1">KCTC 42097</strain>
    </source>
</reference>
<accession>A0A8J3GHJ3</accession>
<reference evidence="1" key="2">
    <citation type="submission" date="2020-09" db="EMBL/GenBank/DDBJ databases">
        <authorList>
            <person name="Sun Q."/>
            <person name="Kim S."/>
        </authorList>
    </citation>
    <scope>NUCLEOTIDE SEQUENCE</scope>
    <source>
        <strain evidence="1">KCTC 42097</strain>
    </source>
</reference>
<dbReference type="AlphaFoldDB" id="A0A8J3GHJ3"/>
<dbReference type="InterPro" id="IPR012337">
    <property type="entry name" value="RNaseH-like_sf"/>
</dbReference>
<organism evidence="1 2">
    <name type="scientific">Limoniibacter endophyticus</name>
    <dbReference type="NCBI Taxonomy" id="1565040"/>
    <lineage>
        <taxon>Bacteria</taxon>
        <taxon>Pseudomonadati</taxon>
        <taxon>Pseudomonadota</taxon>
        <taxon>Alphaproteobacteria</taxon>
        <taxon>Hyphomicrobiales</taxon>
        <taxon>Bartonellaceae</taxon>
        <taxon>Limoniibacter</taxon>
    </lineage>
</organism>